<proteinExistence type="predicted"/>
<sequence length="194" mass="20233">MGISGCAPAETGGSSAQTSAPSLPTVPYAPTTTSKTPSTADTVDYRRLLLTAAELSDAEDTFQQRSQESQPNGLPGASAFYVNDKDTRAVSDTFLVYQDAATATATLHQAAGTMTTLVEGGTPTPIPVGTDGVMISGTYPDQDKDVTLMLFTEGKALVRMEFQSAKGDPTTAKFVTSVGKMQQIALRVGLDDSP</sequence>
<reference evidence="2 3" key="1">
    <citation type="journal article" date="2022" name="BMC Genomics">
        <title>Comparative genome analysis of mycobacteria focusing on tRNA and non-coding RNA.</title>
        <authorList>
            <person name="Behra P.R.K."/>
            <person name="Pettersson B.M.F."/>
            <person name="Ramesh M."/>
            <person name="Das S."/>
            <person name="Dasgupta S."/>
            <person name="Kirsebom L.A."/>
        </authorList>
    </citation>
    <scope>NUCLEOTIDE SEQUENCE [LARGE SCALE GENOMIC DNA]</scope>
    <source>
        <strain evidence="2 3">DSM 44078</strain>
    </source>
</reference>
<feature type="compositionally biased region" description="Polar residues" evidence="1">
    <location>
        <begin position="12"/>
        <end position="22"/>
    </location>
</feature>
<dbReference type="EMBL" id="JACKTY010000052">
    <property type="protein sequence ID" value="MCV7230747.1"/>
    <property type="molecule type" value="Genomic_DNA"/>
</dbReference>
<evidence type="ECO:0000256" key="1">
    <source>
        <dbReference type="SAM" id="MobiDB-lite"/>
    </source>
</evidence>
<accession>A0ABT3CMR2</accession>
<evidence type="ECO:0000313" key="2">
    <source>
        <dbReference type="EMBL" id="MCV7230747.1"/>
    </source>
</evidence>
<evidence type="ECO:0008006" key="4">
    <source>
        <dbReference type="Google" id="ProtNLM"/>
    </source>
</evidence>
<organism evidence="2 3">
    <name type="scientific">Mycolicibacterium komossense</name>
    <dbReference type="NCBI Taxonomy" id="1779"/>
    <lineage>
        <taxon>Bacteria</taxon>
        <taxon>Bacillati</taxon>
        <taxon>Actinomycetota</taxon>
        <taxon>Actinomycetes</taxon>
        <taxon>Mycobacteriales</taxon>
        <taxon>Mycobacteriaceae</taxon>
        <taxon>Mycolicibacterium</taxon>
    </lineage>
</organism>
<keyword evidence="3" id="KW-1185">Reference proteome</keyword>
<comment type="caution">
    <text evidence="2">The sequence shown here is derived from an EMBL/GenBank/DDBJ whole genome shotgun (WGS) entry which is preliminary data.</text>
</comment>
<feature type="region of interest" description="Disordered" evidence="1">
    <location>
        <begin position="58"/>
        <end position="79"/>
    </location>
</feature>
<protein>
    <recommendedName>
        <fullName evidence="4">Lipoprotein</fullName>
    </recommendedName>
</protein>
<name>A0ABT3CMR2_9MYCO</name>
<feature type="compositionally biased region" description="Polar residues" evidence="1">
    <location>
        <begin position="61"/>
        <end position="72"/>
    </location>
</feature>
<dbReference type="Proteomes" id="UP001526201">
    <property type="component" value="Unassembled WGS sequence"/>
</dbReference>
<feature type="region of interest" description="Disordered" evidence="1">
    <location>
        <begin position="1"/>
        <end position="40"/>
    </location>
</feature>
<feature type="compositionally biased region" description="Low complexity" evidence="1">
    <location>
        <begin position="29"/>
        <end position="40"/>
    </location>
</feature>
<evidence type="ECO:0000313" key="3">
    <source>
        <dbReference type="Proteomes" id="UP001526201"/>
    </source>
</evidence>
<gene>
    <name evidence="2" type="ORF">H7J73_32560</name>
</gene>